<name>A0A4V2WP29_9BACL</name>
<dbReference type="InterPro" id="IPR020904">
    <property type="entry name" value="Sc_DH/Rdtase_CS"/>
</dbReference>
<dbReference type="Gene3D" id="3.40.50.720">
    <property type="entry name" value="NAD(P)-binding Rossmann-like Domain"/>
    <property type="match status" value="1"/>
</dbReference>
<dbReference type="OrthoDB" id="306388at2"/>
<dbReference type="InterPro" id="IPR002347">
    <property type="entry name" value="SDR_fam"/>
</dbReference>
<dbReference type="FunFam" id="3.40.50.720:FF:000084">
    <property type="entry name" value="Short-chain dehydrogenase reductase"/>
    <property type="match status" value="1"/>
</dbReference>
<gene>
    <name evidence="3" type="ORF">E0485_09795</name>
</gene>
<dbReference type="EMBL" id="SKFG01000008">
    <property type="protein sequence ID" value="TCZ77762.1"/>
    <property type="molecule type" value="Genomic_DNA"/>
</dbReference>
<evidence type="ECO:0000256" key="1">
    <source>
        <dbReference type="ARBA" id="ARBA00006484"/>
    </source>
</evidence>
<evidence type="ECO:0000256" key="2">
    <source>
        <dbReference type="ARBA" id="ARBA00023002"/>
    </source>
</evidence>
<dbReference type="GO" id="GO:0008206">
    <property type="term" value="P:bile acid metabolic process"/>
    <property type="evidence" value="ECO:0007669"/>
    <property type="project" value="UniProtKB-ARBA"/>
</dbReference>
<dbReference type="SUPFAM" id="SSF51735">
    <property type="entry name" value="NAD(P)-binding Rossmann-fold domains"/>
    <property type="match status" value="1"/>
</dbReference>
<evidence type="ECO:0000313" key="3">
    <source>
        <dbReference type="EMBL" id="TCZ77762.1"/>
    </source>
</evidence>
<organism evidence="3 4">
    <name type="scientific">Paenibacillus albiflavus</name>
    <dbReference type="NCBI Taxonomy" id="2545760"/>
    <lineage>
        <taxon>Bacteria</taxon>
        <taxon>Bacillati</taxon>
        <taxon>Bacillota</taxon>
        <taxon>Bacilli</taxon>
        <taxon>Bacillales</taxon>
        <taxon>Paenibacillaceae</taxon>
        <taxon>Paenibacillus</taxon>
    </lineage>
</organism>
<comment type="caution">
    <text evidence="3">The sequence shown here is derived from an EMBL/GenBank/DDBJ whole genome shotgun (WGS) entry which is preliminary data.</text>
</comment>
<keyword evidence="2" id="KW-0560">Oxidoreductase</keyword>
<evidence type="ECO:0000313" key="4">
    <source>
        <dbReference type="Proteomes" id="UP000295418"/>
    </source>
</evidence>
<sequence>MTKVAIVTGAASGIGRATALKLASQGLKVVVVDYNEKDGQETLDLVTAQGGEGIFVKADVSLSEDVQNYVNQAKETYGRIDVFVNNAGILPNFTLLSEYEDSMFDRVIAVNLRGAFLGMKYVLKVMMEQKSGSIINTSSAAGIHSQPYLSIYAASKHGLVGLTKTAAVEYGPMGIRINAICPGGVKTGMTADLGEATSPSLGPSGRMAMPEEMAEVIAFLASDAASYVNGAIMPVDGGMTV</sequence>
<proteinExistence type="inferred from homology"/>
<dbReference type="PRINTS" id="PR00081">
    <property type="entry name" value="GDHRDH"/>
</dbReference>
<reference evidence="3 4" key="1">
    <citation type="submission" date="2019-03" db="EMBL/GenBank/DDBJ databases">
        <authorList>
            <person name="Kim M.K.M."/>
        </authorList>
    </citation>
    <scope>NUCLEOTIDE SEQUENCE [LARGE SCALE GENOMIC DNA]</scope>
    <source>
        <strain evidence="3 4">18JY21-1</strain>
    </source>
</reference>
<dbReference type="Proteomes" id="UP000295418">
    <property type="component" value="Unassembled WGS sequence"/>
</dbReference>
<dbReference type="PANTHER" id="PTHR24321:SF8">
    <property type="entry name" value="ESTRADIOL 17-BETA-DEHYDROGENASE 8-RELATED"/>
    <property type="match status" value="1"/>
</dbReference>
<protein>
    <submittedName>
        <fullName evidence="3">SDR family oxidoreductase</fullName>
    </submittedName>
</protein>
<dbReference type="PROSITE" id="PS00061">
    <property type="entry name" value="ADH_SHORT"/>
    <property type="match status" value="1"/>
</dbReference>
<dbReference type="GO" id="GO:0016491">
    <property type="term" value="F:oxidoreductase activity"/>
    <property type="evidence" value="ECO:0007669"/>
    <property type="project" value="UniProtKB-KW"/>
</dbReference>
<dbReference type="NCBIfam" id="NF005559">
    <property type="entry name" value="PRK07231.1"/>
    <property type="match status" value="1"/>
</dbReference>
<dbReference type="PANTHER" id="PTHR24321">
    <property type="entry name" value="DEHYDROGENASES, SHORT CHAIN"/>
    <property type="match status" value="1"/>
</dbReference>
<dbReference type="CDD" id="cd05233">
    <property type="entry name" value="SDR_c"/>
    <property type="match status" value="1"/>
</dbReference>
<dbReference type="Pfam" id="PF13561">
    <property type="entry name" value="adh_short_C2"/>
    <property type="match status" value="1"/>
</dbReference>
<comment type="similarity">
    <text evidence="1">Belongs to the short-chain dehydrogenases/reductases (SDR) family.</text>
</comment>
<dbReference type="RefSeq" id="WP_132417846.1">
    <property type="nucleotide sequence ID" value="NZ_SKFG01000008.1"/>
</dbReference>
<dbReference type="AlphaFoldDB" id="A0A4V2WP29"/>
<accession>A0A4V2WP29</accession>
<dbReference type="PRINTS" id="PR00080">
    <property type="entry name" value="SDRFAMILY"/>
</dbReference>
<dbReference type="InterPro" id="IPR036291">
    <property type="entry name" value="NAD(P)-bd_dom_sf"/>
</dbReference>
<keyword evidence="4" id="KW-1185">Reference proteome</keyword>